<organism evidence="1 2">
    <name type="scientific">Actinacidiphila alni</name>
    <dbReference type="NCBI Taxonomy" id="380248"/>
    <lineage>
        <taxon>Bacteria</taxon>
        <taxon>Bacillati</taxon>
        <taxon>Actinomycetota</taxon>
        <taxon>Actinomycetes</taxon>
        <taxon>Kitasatosporales</taxon>
        <taxon>Streptomycetaceae</taxon>
        <taxon>Actinacidiphila</taxon>
    </lineage>
</organism>
<dbReference type="AlphaFoldDB" id="A0A1I2D4X9"/>
<accession>A0A1I2D4X9</accession>
<dbReference type="EMBL" id="FONG01000005">
    <property type="protein sequence ID" value="SFE75561.1"/>
    <property type="molecule type" value="Genomic_DNA"/>
</dbReference>
<name>A0A1I2D4X9_9ACTN</name>
<dbReference type="RefSeq" id="WP_093713115.1">
    <property type="nucleotide sequence ID" value="NZ_FONG01000005.1"/>
</dbReference>
<protein>
    <recommendedName>
        <fullName evidence="3">Appr-1-p processing protein</fullName>
    </recommendedName>
</protein>
<dbReference type="STRING" id="380248.SAMN05216251_10581"/>
<dbReference type="OrthoDB" id="4147172at2"/>
<sequence>MDVIVTSDNAQLLDVWRQHLGAGLPVELWKAEPRDVPADAVMVSGMFAHGRYGGRPTPGRAQILRNGRGDGYPGLVVVPATRPAMLDAEGQPVVRPEYADISPAYFGVSRALDALREWNASGQEPRVEVLLFPLGLLGMESPADTATPESVGRAVREWVNQA</sequence>
<evidence type="ECO:0008006" key="3">
    <source>
        <dbReference type="Google" id="ProtNLM"/>
    </source>
</evidence>
<evidence type="ECO:0000313" key="2">
    <source>
        <dbReference type="Proteomes" id="UP000199323"/>
    </source>
</evidence>
<evidence type="ECO:0000313" key="1">
    <source>
        <dbReference type="EMBL" id="SFE75561.1"/>
    </source>
</evidence>
<dbReference type="Proteomes" id="UP000199323">
    <property type="component" value="Unassembled WGS sequence"/>
</dbReference>
<keyword evidence="2" id="KW-1185">Reference proteome</keyword>
<gene>
    <name evidence="1" type="ORF">SAMN05216251_10581</name>
</gene>
<reference evidence="1 2" key="1">
    <citation type="submission" date="2016-10" db="EMBL/GenBank/DDBJ databases">
        <authorList>
            <person name="de Groot N.N."/>
        </authorList>
    </citation>
    <scope>NUCLEOTIDE SEQUENCE [LARGE SCALE GENOMIC DNA]</scope>
    <source>
        <strain evidence="1 2">CGMCC 4.3510</strain>
    </source>
</reference>
<proteinExistence type="predicted"/>